<reference evidence="4 6" key="1">
    <citation type="journal article" date="2020" name="Stud. Mycol.">
        <title>101 Dothideomycetes genomes: a test case for predicting lifestyles and emergence of pathogens.</title>
        <authorList>
            <person name="Haridas S."/>
            <person name="Albert R."/>
            <person name="Binder M."/>
            <person name="Bloem J."/>
            <person name="Labutti K."/>
            <person name="Salamov A."/>
            <person name="Andreopoulos B."/>
            <person name="Baker S."/>
            <person name="Barry K."/>
            <person name="Bills G."/>
            <person name="Bluhm B."/>
            <person name="Cannon C."/>
            <person name="Castanera R."/>
            <person name="Culley D."/>
            <person name="Daum C."/>
            <person name="Ezra D."/>
            <person name="Gonzalez J."/>
            <person name="Henrissat B."/>
            <person name="Kuo A."/>
            <person name="Liang C."/>
            <person name="Lipzen A."/>
            <person name="Lutzoni F."/>
            <person name="Magnuson J."/>
            <person name="Mondo S."/>
            <person name="Nolan M."/>
            <person name="Ohm R."/>
            <person name="Pangilinan J."/>
            <person name="Park H.-J."/>
            <person name="Ramirez L."/>
            <person name="Alfaro M."/>
            <person name="Sun H."/>
            <person name="Tritt A."/>
            <person name="Yoshinaga Y."/>
            <person name="Zwiers L.-H."/>
            <person name="Turgeon B."/>
            <person name="Goodwin S."/>
            <person name="Spatafora J."/>
            <person name="Crous P."/>
            <person name="Grigoriev I."/>
        </authorList>
    </citation>
    <scope>NUCLEOTIDE SEQUENCE</scope>
    <source>
        <strain evidence="4 6">CBS 304.34</strain>
    </source>
</reference>
<keyword evidence="1" id="KW-0521">NADP</keyword>
<dbReference type="OrthoDB" id="419598at2759"/>
<dbReference type="PANTHER" id="PTHR47706">
    <property type="entry name" value="NMRA-LIKE FAMILY PROTEIN"/>
    <property type="match status" value="1"/>
</dbReference>
<gene>
    <name evidence="4 6" type="ORF">BDZ99DRAFT_452625</name>
</gene>
<evidence type="ECO:0000256" key="1">
    <source>
        <dbReference type="ARBA" id="ARBA00022857"/>
    </source>
</evidence>
<dbReference type="EMBL" id="MU003715">
    <property type="protein sequence ID" value="KAF2804084.1"/>
    <property type="molecule type" value="Genomic_DNA"/>
</dbReference>
<dbReference type="GeneID" id="54459177"/>
<dbReference type="InterPro" id="IPR051609">
    <property type="entry name" value="NmrA/Isoflavone_reductase-like"/>
</dbReference>
<feature type="domain" description="NmrA-like" evidence="3">
    <location>
        <begin position="6"/>
        <end position="254"/>
    </location>
</feature>
<reference evidence="6" key="2">
    <citation type="submission" date="2020-04" db="EMBL/GenBank/DDBJ databases">
        <authorList>
            <consortium name="NCBI Genome Project"/>
        </authorList>
    </citation>
    <scope>NUCLEOTIDE SEQUENCE</scope>
    <source>
        <strain evidence="6">CBS 304.34</strain>
    </source>
</reference>
<keyword evidence="5" id="KW-1185">Reference proteome</keyword>
<dbReference type="Pfam" id="PF05368">
    <property type="entry name" value="NmrA"/>
    <property type="match status" value="1"/>
</dbReference>
<dbReference type="RefSeq" id="XP_033571048.1">
    <property type="nucleotide sequence ID" value="XM_033718284.1"/>
</dbReference>
<dbReference type="PANTHER" id="PTHR47706:SF11">
    <property type="entry name" value="ISOFLAVONE REDUCTASE FAMILY PROTEIN (AFU_ORTHOLOGUE AFUA_1G12510)"/>
    <property type="match status" value="1"/>
</dbReference>
<dbReference type="Gene3D" id="3.90.25.10">
    <property type="entry name" value="UDP-galactose 4-epimerase, domain 1"/>
    <property type="match status" value="1"/>
</dbReference>
<proteinExistence type="predicted"/>
<sequence>MSGKLDILVFGGTGLIGQYVVNALLAAKEDFGRLAIFTSQSTVNTKADSIQSLREDGLEIIVGDVRSEEDVLEAYKGFNTIVSAVGRNVIAEQINLIRLAEQSPNIIRFFPSEFGTDIEYFDHSVNEKPHQLKLKVRAYIKESVKRLEHTYLVTGPYADLYLGNMGSSPMGSWNVKDQKARLLGSGNDPVSLVTMSDVGKLLVGALKHPDVSRNRALKVNSFTATPNQILAEFERQTGKKWEASYTSLDELKQLEKEAWDKGDPMATVFTLRRIWTEGGTLYEKRDNEEIGVTDSDTLEIAVAQAIEHDAPGFRSGKS</sequence>
<accession>A0A6A6Y7Y9</accession>
<dbReference type="Proteomes" id="UP000504636">
    <property type="component" value="Unplaced"/>
</dbReference>
<reference evidence="6" key="3">
    <citation type="submission" date="2025-04" db="UniProtKB">
        <authorList>
            <consortium name="RefSeq"/>
        </authorList>
    </citation>
    <scope>IDENTIFICATION</scope>
    <source>
        <strain evidence="6">CBS 304.34</strain>
    </source>
</reference>
<protein>
    <submittedName>
        <fullName evidence="4 6">Isoflavone reductase family protein</fullName>
    </submittedName>
</protein>
<dbReference type="GO" id="GO:0016491">
    <property type="term" value="F:oxidoreductase activity"/>
    <property type="evidence" value="ECO:0007669"/>
    <property type="project" value="UniProtKB-KW"/>
</dbReference>
<organism evidence="4">
    <name type="scientific">Mytilinidion resinicola</name>
    <dbReference type="NCBI Taxonomy" id="574789"/>
    <lineage>
        <taxon>Eukaryota</taxon>
        <taxon>Fungi</taxon>
        <taxon>Dikarya</taxon>
        <taxon>Ascomycota</taxon>
        <taxon>Pezizomycotina</taxon>
        <taxon>Dothideomycetes</taxon>
        <taxon>Pleosporomycetidae</taxon>
        <taxon>Mytilinidiales</taxon>
        <taxon>Mytilinidiaceae</taxon>
        <taxon>Mytilinidion</taxon>
    </lineage>
</organism>
<keyword evidence="2" id="KW-0560">Oxidoreductase</keyword>
<dbReference type="Gene3D" id="3.40.50.720">
    <property type="entry name" value="NAD(P)-binding Rossmann-like Domain"/>
    <property type="match status" value="1"/>
</dbReference>
<dbReference type="SUPFAM" id="SSF51735">
    <property type="entry name" value="NAD(P)-binding Rossmann-fold domains"/>
    <property type="match status" value="1"/>
</dbReference>
<dbReference type="InterPro" id="IPR036291">
    <property type="entry name" value="NAD(P)-bd_dom_sf"/>
</dbReference>
<evidence type="ECO:0000256" key="2">
    <source>
        <dbReference type="ARBA" id="ARBA00023002"/>
    </source>
</evidence>
<dbReference type="CDD" id="cd05259">
    <property type="entry name" value="PCBER_SDR_a"/>
    <property type="match status" value="1"/>
</dbReference>
<dbReference type="InterPro" id="IPR008030">
    <property type="entry name" value="NmrA-like"/>
</dbReference>
<evidence type="ECO:0000313" key="4">
    <source>
        <dbReference type="EMBL" id="KAF2804084.1"/>
    </source>
</evidence>
<evidence type="ECO:0000259" key="3">
    <source>
        <dbReference type="Pfam" id="PF05368"/>
    </source>
</evidence>
<dbReference type="InterPro" id="IPR045312">
    <property type="entry name" value="PCBER-like"/>
</dbReference>
<name>A0A6A6Y7Y9_9PEZI</name>
<evidence type="ECO:0000313" key="6">
    <source>
        <dbReference type="RefSeq" id="XP_033571048.1"/>
    </source>
</evidence>
<dbReference type="AlphaFoldDB" id="A0A6A6Y7Y9"/>
<evidence type="ECO:0000313" key="5">
    <source>
        <dbReference type="Proteomes" id="UP000504636"/>
    </source>
</evidence>